<feature type="domain" description="Elongation factor G-binding protein C-terminal treble-clef zinc-finger" evidence="1">
    <location>
        <begin position="8"/>
        <end position="161"/>
    </location>
</feature>
<dbReference type="RefSeq" id="WP_179502275.1">
    <property type="nucleotide sequence ID" value="NZ_JACCAA010000001.1"/>
</dbReference>
<organism evidence="2 3">
    <name type="scientific">Nocardioides daedukensis</name>
    <dbReference type="NCBI Taxonomy" id="634462"/>
    <lineage>
        <taxon>Bacteria</taxon>
        <taxon>Bacillati</taxon>
        <taxon>Actinomycetota</taxon>
        <taxon>Actinomycetes</taxon>
        <taxon>Propionibacteriales</taxon>
        <taxon>Nocardioidaceae</taxon>
        <taxon>Nocardioides</taxon>
    </lineage>
</organism>
<dbReference type="AlphaFoldDB" id="A0A7Y9S3T4"/>
<evidence type="ECO:0000259" key="1">
    <source>
        <dbReference type="Pfam" id="PF16571"/>
    </source>
</evidence>
<proteinExistence type="predicted"/>
<gene>
    <name evidence="2" type="ORF">BJ980_002122</name>
</gene>
<dbReference type="EMBL" id="JACCAA010000001">
    <property type="protein sequence ID" value="NYG59199.1"/>
    <property type="molecule type" value="Genomic_DNA"/>
</dbReference>
<dbReference type="Pfam" id="PF16571">
    <property type="entry name" value="FBP_C"/>
    <property type="match status" value="1"/>
</dbReference>
<comment type="caution">
    <text evidence="2">The sequence shown here is derived from an EMBL/GenBank/DDBJ whole genome shotgun (WGS) entry which is preliminary data.</text>
</comment>
<sequence>MEPLTEPEIRASFVNCTKGEAKRAGLPDLDEVPWQDLDFLGWPDPSGSNRAYLVLRRAEGPVGLLLRQSSPSDRTVRRTKLCQVCVTQHSGDAVCLAVAPKTGPAGKKGDTTGVYMCRDLACSLYARGKRVPSAATIRETLTLEARVERVREQLDVFVNRVLAG</sequence>
<name>A0A7Y9S3T4_9ACTN</name>
<protein>
    <recommendedName>
        <fullName evidence="1">Elongation factor G-binding protein C-terminal treble-clef zinc-finger domain-containing protein</fullName>
    </recommendedName>
</protein>
<accession>A0A7Y9S3T4</accession>
<evidence type="ECO:0000313" key="2">
    <source>
        <dbReference type="EMBL" id="NYG59199.1"/>
    </source>
</evidence>
<keyword evidence="3" id="KW-1185">Reference proteome</keyword>
<dbReference type="InterPro" id="IPR032330">
    <property type="entry name" value="EF-G-binding_C"/>
</dbReference>
<reference evidence="2 3" key="1">
    <citation type="submission" date="2020-07" db="EMBL/GenBank/DDBJ databases">
        <title>Sequencing the genomes of 1000 actinobacteria strains.</title>
        <authorList>
            <person name="Klenk H.-P."/>
        </authorList>
    </citation>
    <scope>NUCLEOTIDE SEQUENCE [LARGE SCALE GENOMIC DNA]</scope>
    <source>
        <strain evidence="2 3">DSM 23819</strain>
    </source>
</reference>
<evidence type="ECO:0000313" key="3">
    <source>
        <dbReference type="Proteomes" id="UP000540656"/>
    </source>
</evidence>
<dbReference type="Proteomes" id="UP000540656">
    <property type="component" value="Unassembled WGS sequence"/>
</dbReference>